<reference evidence="12 13" key="1">
    <citation type="submission" date="2016-11" db="EMBL/GenBank/DDBJ databases">
        <authorList>
            <person name="Jaros S."/>
            <person name="Januszkiewicz K."/>
            <person name="Wedrychowicz H."/>
        </authorList>
    </citation>
    <scope>NUCLEOTIDE SEQUENCE [LARGE SCALE GENOMIC DNA]</scope>
    <source>
        <strain evidence="12 13">DSM 10068</strain>
    </source>
</reference>
<comment type="function">
    <text evidence="9">Catalyzes the condensation reaction of fatty acid synthesis by the addition to an acyl acceptor of two carbons from malonyl-ACP. Catalyzes the first condensation reaction which initiates fatty acid synthesis and may therefore play a role in governing the total rate of fatty acid production. Possesses both acetoacetyl-ACP synthase and acetyl transacylase activities. Its substrate specificity determines the biosynthesis of branched-chain and/or straight-chain of fatty acids.</text>
</comment>
<dbReference type="InterPro" id="IPR016039">
    <property type="entry name" value="Thiolase-like"/>
</dbReference>
<dbReference type="CDD" id="cd00830">
    <property type="entry name" value="KAS_III"/>
    <property type="match status" value="1"/>
</dbReference>
<evidence type="ECO:0000256" key="7">
    <source>
        <dbReference type="ARBA" id="ARBA00023268"/>
    </source>
</evidence>
<gene>
    <name evidence="9" type="primary">fabH</name>
    <name evidence="12" type="ORF">SAMN02745823_01540</name>
</gene>
<dbReference type="OrthoDB" id="9815506at2"/>
<evidence type="ECO:0000256" key="1">
    <source>
        <dbReference type="ARBA" id="ARBA00008642"/>
    </source>
</evidence>
<sequence length="318" mass="34137">MSFKILGTGHCVPSRVVTNDEMSTIVETSDEWIAPRVGVRERRVCTTETASDLAFEAAQQALAMSGTKPEELDMILCATLSADEASPSMACMMQNRLGASCPALDVNAACSGFIYALDTAAGFFARKKVKKMLVIGGERLSRLIDWTDRNTCVIFADGAGAVVLGEGDDYLSSKLYAKGCETIVIPQYAGDSPFNQLEARKPFIRMNGQETFKFAVNAMAGDIIDVINAAGLKQSDIAWVVPHQANARIIDAASRKLDIPADRFGKNIEKYGNTSAASVPILLDELNRAGKFKKGDYLALASFGGGLTSAACIIRWGI</sequence>
<keyword evidence="9" id="KW-0963">Cytoplasm</keyword>
<name>A0A1M5X217_9FIRM</name>
<keyword evidence="8 9" id="KW-0012">Acyltransferase</keyword>
<dbReference type="Gene3D" id="3.40.47.10">
    <property type="match status" value="1"/>
</dbReference>
<dbReference type="PANTHER" id="PTHR43091:SF1">
    <property type="entry name" value="BETA-KETOACYL-[ACYL-CARRIER-PROTEIN] SYNTHASE III, CHLOROPLASTIC"/>
    <property type="match status" value="1"/>
</dbReference>
<dbReference type="NCBIfam" id="NF006829">
    <property type="entry name" value="PRK09352.1"/>
    <property type="match status" value="1"/>
</dbReference>
<dbReference type="GO" id="GO:0006633">
    <property type="term" value="P:fatty acid biosynthetic process"/>
    <property type="evidence" value="ECO:0007669"/>
    <property type="project" value="UniProtKB-UniRule"/>
</dbReference>
<evidence type="ECO:0000256" key="8">
    <source>
        <dbReference type="ARBA" id="ARBA00023315"/>
    </source>
</evidence>
<feature type="region of interest" description="ACP-binding" evidence="9">
    <location>
        <begin position="244"/>
        <end position="248"/>
    </location>
</feature>
<evidence type="ECO:0000259" key="10">
    <source>
        <dbReference type="Pfam" id="PF08541"/>
    </source>
</evidence>
<dbReference type="HAMAP" id="MF_01815">
    <property type="entry name" value="FabH"/>
    <property type="match status" value="1"/>
</dbReference>
<dbReference type="GO" id="GO:0005737">
    <property type="term" value="C:cytoplasm"/>
    <property type="evidence" value="ECO:0007669"/>
    <property type="project" value="UniProtKB-SubCell"/>
</dbReference>
<dbReference type="AlphaFoldDB" id="A0A1M5X217"/>
<accession>A0A1M5X217</accession>
<organism evidence="12 13">
    <name type="scientific">Sporobacter termitidis DSM 10068</name>
    <dbReference type="NCBI Taxonomy" id="1123282"/>
    <lineage>
        <taxon>Bacteria</taxon>
        <taxon>Bacillati</taxon>
        <taxon>Bacillota</taxon>
        <taxon>Clostridia</taxon>
        <taxon>Eubacteriales</taxon>
        <taxon>Oscillospiraceae</taxon>
        <taxon>Sporobacter</taxon>
    </lineage>
</organism>
<evidence type="ECO:0000256" key="2">
    <source>
        <dbReference type="ARBA" id="ARBA00022516"/>
    </source>
</evidence>
<evidence type="ECO:0000256" key="6">
    <source>
        <dbReference type="ARBA" id="ARBA00023160"/>
    </source>
</evidence>
<keyword evidence="3 9" id="KW-0808">Transferase</keyword>
<keyword evidence="5 9" id="KW-0443">Lipid metabolism</keyword>
<comment type="catalytic activity">
    <reaction evidence="9">
        <text>malonyl-[ACP] + acetyl-CoA + H(+) = 3-oxobutanoyl-[ACP] + CO2 + CoA</text>
        <dbReference type="Rhea" id="RHEA:12080"/>
        <dbReference type="Rhea" id="RHEA-COMP:9623"/>
        <dbReference type="Rhea" id="RHEA-COMP:9625"/>
        <dbReference type="ChEBI" id="CHEBI:15378"/>
        <dbReference type="ChEBI" id="CHEBI:16526"/>
        <dbReference type="ChEBI" id="CHEBI:57287"/>
        <dbReference type="ChEBI" id="CHEBI:57288"/>
        <dbReference type="ChEBI" id="CHEBI:78449"/>
        <dbReference type="ChEBI" id="CHEBI:78450"/>
        <dbReference type="EC" id="2.3.1.180"/>
    </reaction>
</comment>
<keyword evidence="6 9" id="KW-0275">Fatty acid biosynthesis</keyword>
<evidence type="ECO:0000256" key="4">
    <source>
        <dbReference type="ARBA" id="ARBA00022832"/>
    </source>
</evidence>
<dbReference type="UniPathway" id="UPA00094"/>
<dbReference type="GO" id="GO:0004315">
    <property type="term" value="F:3-oxoacyl-[acyl-carrier-protein] synthase activity"/>
    <property type="evidence" value="ECO:0007669"/>
    <property type="project" value="InterPro"/>
</dbReference>
<keyword evidence="13" id="KW-1185">Reference proteome</keyword>
<dbReference type="GO" id="GO:0033818">
    <property type="term" value="F:beta-ketoacyl-acyl-carrier-protein synthase III activity"/>
    <property type="evidence" value="ECO:0007669"/>
    <property type="project" value="UniProtKB-UniRule"/>
</dbReference>
<comment type="domain">
    <text evidence="9">The last Arg residue of the ACP-binding site is essential for the weak association between ACP/AcpP and FabH.</text>
</comment>
<evidence type="ECO:0000259" key="11">
    <source>
        <dbReference type="Pfam" id="PF08545"/>
    </source>
</evidence>
<dbReference type="EC" id="2.3.1.180" evidence="9"/>
<dbReference type="PANTHER" id="PTHR43091">
    <property type="entry name" value="3-OXOACYL-[ACYL-CARRIER-PROTEIN] SYNTHASE"/>
    <property type="match status" value="1"/>
</dbReference>
<evidence type="ECO:0000313" key="13">
    <source>
        <dbReference type="Proteomes" id="UP000183995"/>
    </source>
</evidence>
<feature type="domain" description="Beta-ketoacyl-[acyl-carrier-protein] synthase III C-terminal" evidence="10">
    <location>
        <begin position="228"/>
        <end position="316"/>
    </location>
</feature>
<evidence type="ECO:0000256" key="5">
    <source>
        <dbReference type="ARBA" id="ARBA00023098"/>
    </source>
</evidence>
<dbReference type="Pfam" id="PF08545">
    <property type="entry name" value="ACP_syn_III"/>
    <property type="match status" value="1"/>
</dbReference>
<feature type="active site" evidence="9">
    <location>
        <position position="273"/>
    </location>
</feature>
<dbReference type="SUPFAM" id="SSF53901">
    <property type="entry name" value="Thiolase-like"/>
    <property type="match status" value="1"/>
</dbReference>
<comment type="pathway">
    <text evidence="9">Lipid metabolism; fatty acid biosynthesis.</text>
</comment>
<dbReference type="InterPro" id="IPR013747">
    <property type="entry name" value="ACP_syn_III_C"/>
</dbReference>
<evidence type="ECO:0000313" key="12">
    <source>
        <dbReference type="EMBL" id="SHH93925.1"/>
    </source>
</evidence>
<dbReference type="NCBIfam" id="TIGR00747">
    <property type="entry name" value="fabH"/>
    <property type="match status" value="1"/>
</dbReference>
<evidence type="ECO:0000256" key="3">
    <source>
        <dbReference type="ARBA" id="ARBA00022679"/>
    </source>
</evidence>
<proteinExistence type="inferred from homology"/>
<comment type="similarity">
    <text evidence="1 9">Belongs to the thiolase-like superfamily. FabH family.</text>
</comment>
<dbReference type="STRING" id="1123282.SAMN02745823_01540"/>
<keyword evidence="2 9" id="KW-0444">Lipid biosynthesis</keyword>
<dbReference type="RefSeq" id="WP_073077365.1">
    <property type="nucleotide sequence ID" value="NZ_FQXV01000004.1"/>
</dbReference>
<feature type="active site" evidence="9">
    <location>
        <position position="110"/>
    </location>
</feature>
<dbReference type="Pfam" id="PF08541">
    <property type="entry name" value="ACP_syn_III_C"/>
    <property type="match status" value="1"/>
</dbReference>
<dbReference type="InterPro" id="IPR013751">
    <property type="entry name" value="ACP_syn_III_N"/>
</dbReference>
<evidence type="ECO:0000256" key="9">
    <source>
        <dbReference type="HAMAP-Rule" id="MF_01815"/>
    </source>
</evidence>
<keyword evidence="7 9" id="KW-0511">Multifunctional enzyme</keyword>
<comment type="subunit">
    <text evidence="9">Homodimer.</text>
</comment>
<dbReference type="InterPro" id="IPR004655">
    <property type="entry name" value="FabH"/>
</dbReference>
<comment type="subcellular location">
    <subcellularLocation>
        <location evidence="9">Cytoplasm</location>
    </subcellularLocation>
</comment>
<dbReference type="Proteomes" id="UP000183995">
    <property type="component" value="Unassembled WGS sequence"/>
</dbReference>
<keyword evidence="4 9" id="KW-0276">Fatty acid metabolism</keyword>
<dbReference type="EMBL" id="FQXV01000004">
    <property type="protein sequence ID" value="SHH93925.1"/>
    <property type="molecule type" value="Genomic_DNA"/>
</dbReference>
<protein>
    <recommendedName>
        <fullName evidence="9">Beta-ketoacyl-[acyl-carrier-protein] synthase III</fullName>
        <shortName evidence="9">Beta-ketoacyl-ACP synthase III</shortName>
        <shortName evidence="9">KAS III</shortName>
        <ecNumber evidence="9">2.3.1.180</ecNumber>
    </recommendedName>
    <alternativeName>
        <fullName evidence="9">3-oxoacyl-[acyl-carrier-protein] synthase 3</fullName>
    </alternativeName>
    <alternativeName>
        <fullName evidence="9">3-oxoacyl-[acyl-carrier-protein] synthase III</fullName>
    </alternativeName>
</protein>
<feature type="domain" description="Beta-ketoacyl-[acyl-carrier-protein] synthase III N-terminal" evidence="11">
    <location>
        <begin position="104"/>
        <end position="179"/>
    </location>
</feature>
<feature type="active site" evidence="9">
    <location>
        <position position="243"/>
    </location>
</feature>